<organism evidence="1">
    <name type="scientific">Anguilla anguilla</name>
    <name type="common">European freshwater eel</name>
    <name type="synonym">Muraena anguilla</name>
    <dbReference type="NCBI Taxonomy" id="7936"/>
    <lineage>
        <taxon>Eukaryota</taxon>
        <taxon>Metazoa</taxon>
        <taxon>Chordata</taxon>
        <taxon>Craniata</taxon>
        <taxon>Vertebrata</taxon>
        <taxon>Euteleostomi</taxon>
        <taxon>Actinopterygii</taxon>
        <taxon>Neopterygii</taxon>
        <taxon>Teleostei</taxon>
        <taxon>Anguilliformes</taxon>
        <taxon>Anguillidae</taxon>
        <taxon>Anguilla</taxon>
    </lineage>
</organism>
<reference evidence="1" key="2">
    <citation type="journal article" date="2015" name="Fish Shellfish Immunol.">
        <title>Early steps in the European eel (Anguilla anguilla)-Vibrio vulnificus interaction in the gills: Role of the RtxA13 toxin.</title>
        <authorList>
            <person name="Callol A."/>
            <person name="Pajuelo D."/>
            <person name="Ebbesson L."/>
            <person name="Teles M."/>
            <person name="MacKenzie S."/>
            <person name="Amaro C."/>
        </authorList>
    </citation>
    <scope>NUCLEOTIDE SEQUENCE</scope>
</reference>
<accession>A0A0E9Y0B4</accession>
<evidence type="ECO:0000313" key="1">
    <source>
        <dbReference type="EMBL" id="JAI07369.1"/>
    </source>
</evidence>
<protein>
    <submittedName>
        <fullName evidence="1">Uncharacterized protein</fullName>
    </submittedName>
</protein>
<name>A0A0E9Y0B4_ANGAN</name>
<dbReference type="EMBL" id="GBXM01001209">
    <property type="protein sequence ID" value="JAI07369.1"/>
    <property type="molecule type" value="Transcribed_RNA"/>
</dbReference>
<dbReference type="AlphaFoldDB" id="A0A0E9Y0B4"/>
<sequence>MHCGKFMNPHINLSFLQFINTNIKQADVNFGSKMTHHPQNLQHVN</sequence>
<proteinExistence type="predicted"/>
<reference evidence="1" key="1">
    <citation type="submission" date="2014-11" db="EMBL/GenBank/DDBJ databases">
        <authorList>
            <person name="Amaro Gonzalez C."/>
        </authorList>
    </citation>
    <scope>NUCLEOTIDE SEQUENCE</scope>
</reference>